<dbReference type="InterPro" id="IPR000868">
    <property type="entry name" value="Isochorismatase-like_dom"/>
</dbReference>
<dbReference type="EMBL" id="LXFE01000206">
    <property type="protein sequence ID" value="OLL26328.1"/>
    <property type="molecule type" value="Genomic_DNA"/>
</dbReference>
<dbReference type="InterPro" id="IPR050993">
    <property type="entry name" value="Isochorismatase_domain"/>
</dbReference>
<dbReference type="PANTHER" id="PTHR14119">
    <property type="entry name" value="HYDROLASE"/>
    <property type="match status" value="1"/>
</dbReference>
<organism evidence="3 4">
    <name type="scientific">Neolecta irregularis (strain DAH-3)</name>
    <dbReference type="NCBI Taxonomy" id="1198029"/>
    <lineage>
        <taxon>Eukaryota</taxon>
        <taxon>Fungi</taxon>
        <taxon>Dikarya</taxon>
        <taxon>Ascomycota</taxon>
        <taxon>Taphrinomycotina</taxon>
        <taxon>Neolectales</taxon>
        <taxon>Neolectaceae</taxon>
        <taxon>Neolecta</taxon>
    </lineage>
</organism>
<evidence type="ECO:0000313" key="3">
    <source>
        <dbReference type="EMBL" id="OLL26328.1"/>
    </source>
</evidence>
<dbReference type="Gene3D" id="3.40.50.850">
    <property type="entry name" value="Isochorismatase-like"/>
    <property type="match status" value="1"/>
</dbReference>
<dbReference type="Pfam" id="PF00857">
    <property type="entry name" value="Isochorismatase"/>
    <property type="match status" value="1"/>
</dbReference>
<comment type="similarity">
    <text evidence="1">Belongs to the isochorismatase family.</text>
</comment>
<sequence>MTSTVLRLARPALFICDQQEKFRPAIYAFDHILKIASKMLQASKILNVPVYVTTQNNKALGEICSELDISNAKLKLDKTLFSMHTPELERALQPKSSVAITGIESHVCVLQTTLDLLARGHQVYVISDAVSSCNREEIPIAIARMRQAGAKISTSESFACLCDLIN</sequence>
<evidence type="ECO:0000313" key="4">
    <source>
        <dbReference type="Proteomes" id="UP000186594"/>
    </source>
</evidence>
<dbReference type="STRING" id="1198029.A0A1U7LUN8"/>
<dbReference type="Proteomes" id="UP000186594">
    <property type="component" value="Unassembled WGS sequence"/>
</dbReference>
<name>A0A1U7LUN8_NEOID</name>
<protein>
    <submittedName>
        <fullName evidence="3">Isochorismatase domain-containing protein 2</fullName>
    </submittedName>
</protein>
<gene>
    <name evidence="3" type="ORF">NEOLI_000405</name>
</gene>
<reference evidence="3 4" key="1">
    <citation type="submission" date="2016-04" db="EMBL/GenBank/DDBJ databases">
        <title>Evolutionary innovation and constraint leading to complex multicellularity in the Ascomycota.</title>
        <authorList>
            <person name="Cisse O."/>
            <person name="Nguyen A."/>
            <person name="Hewitt D.A."/>
            <person name="Jedd G."/>
            <person name="Stajich J.E."/>
        </authorList>
    </citation>
    <scope>NUCLEOTIDE SEQUENCE [LARGE SCALE GENOMIC DNA]</scope>
    <source>
        <strain evidence="3 4">DAH-3</strain>
    </source>
</reference>
<dbReference type="OMA" id="HVCVFQT"/>
<dbReference type="SUPFAM" id="SSF52499">
    <property type="entry name" value="Isochorismatase-like hydrolases"/>
    <property type="match status" value="1"/>
</dbReference>
<keyword evidence="4" id="KW-1185">Reference proteome</keyword>
<dbReference type="InterPro" id="IPR036380">
    <property type="entry name" value="Isochorismatase-like_sf"/>
</dbReference>
<proteinExistence type="inferred from homology"/>
<dbReference type="AlphaFoldDB" id="A0A1U7LUN8"/>
<dbReference type="OrthoDB" id="269496at2759"/>
<dbReference type="PANTHER" id="PTHR14119:SF3">
    <property type="entry name" value="ISOCHORISMATASE DOMAIN-CONTAINING PROTEIN 2"/>
    <property type="match status" value="1"/>
</dbReference>
<comment type="caution">
    <text evidence="3">The sequence shown here is derived from an EMBL/GenBank/DDBJ whole genome shotgun (WGS) entry which is preliminary data.</text>
</comment>
<evidence type="ECO:0000256" key="1">
    <source>
        <dbReference type="ARBA" id="ARBA00006336"/>
    </source>
</evidence>
<evidence type="ECO:0000259" key="2">
    <source>
        <dbReference type="Pfam" id="PF00857"/>
    </source>
</evidence>
<accession>A0A1U7LUN8</accession>
<feature type="domain" description="Isochorismatase-like" evidence="2">
    <location>
        <begin position="12"/>
        <end position="156"/>
    </location>
</feature>